<feature type="transmembrane region" description="Helical" evidence="1">
    <location>
        <begin position="12"/>
        <end position="33"/>
    </location>
</feature>
<keyword evidence="1" id="KW-0812">Transmembrane</keyword>
<protein>
    <recommendedName>
        <fullName evidence="2">DUF1559 domain-containing protein</fullName>
    </recommendedName>
</protein>
<keyword evidence="4" id="KW-1185">Reference proteome</keyword>
<dbReference type="Gene3D" id="3.30.700.10">
    <property type="entry name" value="Glycoprotein, Type 4 Pilin"/>
    <property type="match status" value="1"/>
</dbReference>
<evidence type="ECO:0000313" key="3">
    <source>
        <dbReference type="EMBL" id="OWK36531.1"/>
    </source>
</evidence>
<proteinExistence type="predicted"/>
<name>A0A225D4K7_9BACT</name>
<dbReference type="AlphaFoldDB" id="A0A225D4K7"/>
<dbReference type="Proteomes" id="UP000214646">
    <property type="component" value="Unassembled WGS sequence"/>
</dbReference>
<keyword evidence="1" id="KW-0472">Membrane</keyword>
<dbReference type="PANTHER" id="PTHR30093:SF2">
    <property type="entry name" value="TYPE II SECRETION SYSTEM PROTEIN H"/>
    <property type="match status" value="1"/>
</dbReference>
<dbReference type="InterPro" id="IPR045584">
    <property type="entry name" value="Pilin-like"/>
</dbReference>
<dbReference type="InterPro" id="IPR012902">
    <property type="entry name" value="N_methyl_site"/>
</dbReference>
<dbReference type="NCBIfam" id="TIGR02532">
    <property type="entry name" value="IV_pilin_GFxxxE"/>
    <property type="match status" value="1"/>
</dbReference>
<organism evidence="3 4">
    <name type="scientific">Fimbriiglobus ruber</name>
    <dbReference type="NCBI Taxonomy" id="1908690"/>
    <lineage>
        <taxon>Bacteria</taxon>
        <taxon>Pseudomonadati</taxon>
        <taxon>Planctomycetota</taxon>
        <taxon>Planctomycetia</taxon>
        <taxon>Gemmatales</taxon>
        <taxon>Gemmataceae</taxon>
        <taxon>Fimbriiglobus</taxon>
    </lineage>
</organism>
<evidence type="ECO:0000259" key="2">
    <source>
        <dbReference type="Pfam" id="PF07596"/>
    </source>
</evidence>
<reference evidence="4" key="1">
    <citation type="submission" date="2017-06" db="EMBL/GenBank/DDBJ databases">
        <title>Genome analysis of Fimbriiglobus ruber SP5, the first member of the order Planctomycetales with confirmed chitinolytic capability.</title>
        <authorList>
            <person name="Ravin N.V."/>
            <person name="Rakitin A.L."/>
            <person name="Ivanova A.A."/>
            <person name="Beletsky A.V."/>
            <person name="Kulichevskaya I.S."/>
            <person name="Mardanov A.V."/>
            <person name="Dedysh S.N."/>
        </authorList>
    </citation>
    <scope>NUCLEOTIDE SEQUENCE [LARGE SCALE GENOMIC DNA]</scope>
    <source>
        <strain evidence="4">SP5</strain>
    </source>
</reference>
<dbReference type="InterPro" id="IPR011453">
    <property type="entry name" value="DUF1559"/>
</dbReference>
<accession>A0A225D4K7</accession>
<dbReference type="Pfam" id="PF07963">
    <property type="entry name" value="N_methyl"/>
    <property type="match status" value="1"/>
</dbReference>
<dbReference type="PANTHER" id="PTHR30093">
    <property type="entry name" value="GENERAL SECRETION PATHWAY PROTEIN G"/>
    <property type="match status" value="1"/>
</dbReference>
<dbReference type="Pfam" id="PF07596">
    <property type="entry name" value="SBP_bac_10"/>
    <property type="match status" value="1"/>
</dbReference>
<feature type="domain" description="DUF1559" evidence="2">
    <location>
        <begin position="34"/>
        <end position="337"/>
    </location>
</feature>
<gene>
    <name evidence="3" type="ORF">FRUB_09094</name>
</gene>
<evidence type="ECO:0000313" key="4">
    <source>
        <dbReference type="Proteomes" id="UP000214646"/>
    </source>
</evidence>
<dbReference type="SUPFAM" id="SSF54523">
    <property type="entry name" value="Pili subunits"/>
    <property type="match status" value="1"/>
</dbReference>
<sequence>MSIRPRRLAFTLIELLVVIAIIAILIGLLLPAVQKVREAASRMKCSNNLKQIGLAAHGYESVTGSLPPGYLGPKVSNESNGYADGIYYSYMGVLYFLLPYLEQSALFGQILSEDANTAYERRWFNVSQNLVAAQYKVRVFQCPSGPGDAPPTSGVALRNHYYNAATSAASDPKTSSGAGGGYLGPYMFFASDDYYSPVSTIPSGLSFGPTNYFGVAGTFAAGTDTGTGAPYGISLQNYAGVFTNRSSTKLVAGIPDGTSNTLMFGESLGGWQKSGGGPSFIYPWMGTNVMTTRWGLPQTGQDSLPAATGYPAYRQFSSQHPGVILFCFADGSVRGLTPGNSNNISEVTTGPTYPSVPSSDWFLLQALAGTKDGQVVAGSNSLMP</sequence>
<keyword evidence="1" id="KW-1133">Transmembrane helix</keyword>
<comment type="caution">
    <text evidence="3">The sequence shown here is derived from an EMBL/GenBank/DDBJ whole genome shotgun (WGS) entry which is preliminary data.</text>
</comment>
<dbReference type="InterPro" id="IPR027558">
    <property type="entry name" value="Pre_pil_HX9DG_C"/>
</dbReference>
<dbReference type="OrthoDB" id="255848at2"/>
<dbReference type="EMBL" id="NIDE01000017">
    <property type="protein sequence ID" value="OWK36531.1"/>
    <property type="molecule type" value="Genomic_DNA"/>
</dbReference>
<evidence type="ECO:0000256" key="1">
    <source>
        <dbReference type="SAM" id="Phobius"/>
    </source>
</evidence>
<dbReference type="NCBIfam" id="TIGR04294">
    <property type="entry name" value="pre_pil_HX9DG"/>
    <property type="match status" value="1"/>
</dbReference>
<dbReference type="RefSeq" id="WP_088259515.1">
    <property type="nucleotide sequence ID" value="NZ_NIDE01000017.1"/>
</dbReference>